<dbReference type="InterPro" id="IPR050755">
    <property type="entry name" value="TRAFAC_YlqF/YawG_RiboMat"/>
</dbReference>
<name>A0A4D6NA24_VIGUN</name>
<dbReference type="GO" id="GO:0005525">
    <property type="term" value="F:GTP binding"/>
    <property type="evidence" value="ECO:0007669"/>
    <property type="project" value="UniProtKB-KW"/>
</dbReference>
<evidence type="ECO:0000256" key="2">
    <source>
        <dbReference type="ARBA" id="ARBA00022741"/>
    </source>
</evidence>
<reference evidence="7 8" key="1">
    <citation type="submission" date="2019-04" db="EMBL/GenBank/DDBJ databases">
        <title>An improved genome assembly and genetic linkage map for asparagus bean, Vigna unguiculata ssp. sesquipedialis.</title>
        <authorList>
            <person name="Xia Q."/>
            <person name="Zhang R."/>
            <person name="Dong Y."/>
        </authorList>
    </citation>
    <scope>NUCLEOTIDE SEQUENCE [LARGE SCALE GENOMIC DNA]</scope>
    <source>
        <tissue evidence="7">Leaf</tissue>
    </source>
</reference>
<evidence type="ECO:0000313" key="8">
    <source>
        <dbReference type="Proteomes" id="UP000501690"/>
    </source>
</evidence>
<feature type="compositionally biased region" description="Basic residues" evidence="6">
    <location>
        <begin position="244"/>
        <end position="257"/>
    </location>
</feature>
<dbReference type="PANTHER" id="PTHR11089:SF30">
    <property type="entry name" value="GUANINE NUCLEOTIDE-BINDING PROTEIN-LIKE 3 HOMOLOG"/>
    <property type="match status" value="1"/>
</dbReference>
<protein>
    <submittedName>
        <fullName evidence="7">Nuclear GTP-binding protein</fullName>
    </submittedName>
</protein>
<dbReference type="PANTHER" id="PTHR11089">
    <property type="entry name" value="GTP-BINDING PROTEIN-RELATED"/>
    <property type="match status" value="1"/>
</dbReference>
<accession>A0A4D6NA24</accession>
<evidence type="ECO:0000256" key="1">
    <source>
        <dbReference type="ARBA" id="ARBA00004123"/>
    </source>
</evidence>
<evidence type="ECO:0000256" key="4">
    <source>
        <dbReference type="ARBA" id="ARBA00023134"/>
    </source>
</evidence>
<dbReference type="Gene3D" id="1.10.1580.10">
    <property type="match status" value="2"/>
</dbReference>
<evidence type="ECO:0000256" key="6">
    <source>
        <dbReference type="SAM" id="MobiDB-lite"/>
    </source>
</evidence>
<feature type="compositionally biased region" description="Basic and acidic residues" evidence="6">
    <location>
        <begin position="258"/>
        <end position="271"/>
    </location>
</feature>
<keyword evidence="8" id="KW-1185">Reference proteome</keyword>
<feature type="compositionally biased region" description="Acidic residues" evidence="6">
    <location>
        <begin position="279"/>
        <end position="290"/>
    </location>
</feature>
<proteinExistence type="predicted"/>
<keyword evidence="2" id="KW-0547">Nucleotide-binding</keyword>
<gene>
    <name evidence="7" type="ORF">DEO72_LG10g1961</name>
</gene>
<keyword evidence="4" id="KW-0342">GTP-binding</keyword>
<sequence length="669" mass="73796">MQEVQLDKNVKLLDCPGVVMLKSQQNDASIALKNCKRIENLEDPISPVKEILKLCLPEQLVTLYKIGSFNVGDVDDFLRKVAREKGKLKKDGIHDVATTARIVLRDWNEGTHAWNFLNYDQRTDYFSVILKDQGEPSEAKIVSEFAKEFNVDEVYNNESSYIGSLKSVDDFNVVEVPSSHPLNLTEMMLEDETETKSGNQGEGPGNVGEVDEAMEDDGGKKKDNNAASRQNEKLYTADGMLNTKLRRAEKNKRKKDKKASMDGDYDFKTDYFQKGASMDSEDSQSEDANDEPVNSEVPIPLRPITPTPGLHMPSLSSPPPPTGLHNPTSISAIHMSSSSSQPPPTELHTPVVAPKAPSVPPSHIPSSSSSAPHTGLHTPSTDIGASPSPHTVPFPASIGDPSSAVGQQSTPPVKEILKLCLPEQLVTLYKIGSFNVGDVDDFLRKVAREKGKLKKDGIHDVATTARIVLRDWNEGTHAWNFLNYDQRTDYFSVILKDQGEPSEAKIVSEFAKEFNVDEVYNNESAYIGSLKSVDDFNVVEVPSSHPLNLTEMMLEDETETKSGNQGEGPGNVGEVDEAMEDDGGKKKDNNAASRQNEKLYTADGMLNTKLRRAEKNKRKKDKKASMDGDYDFKTDYFQKGASMDSEDSQSEDANDEPVNSEVPVCLHPN</sequence>
<dbReference type="InterPro" id="IPR023179">
    <property type="entry name" value="GTP-bd_ortho_bundle_sf"/>
</dbReference>
<evidence type="ECO:0000256" key="5">
    <source>
        <dbReference type="ARBA" id="ARBA00023242"/>
    </source>
</evidence>
<organism evidence="7 8">
    <name type="scientific">Vigna unguiculata</name>
    <name type="common">Cowpea</name>
    <dbReference type="NCBI Taxonomy" id="3917"/>
    <lineage>
        <taxon>Eukaryota</taxon>
        <taxon>Viridiplantae</taxon>
        <taxon>Streptophyta</taxon>
        <taxon>Embryophyta</taxon>
        <taxon>Tracheophyta</taxon>
        <taxon>Spermatophyta</taxon>
        <taxon>Magnoliopsida</taxon>
        <taxon>eudicotyledons</taxon>
        <taxon>Gunneridae</taxon>
        <taxon>Pentapetalae</taxon>
        <taxon>rosids</taxon>
        <taxon>fabids</taxon>
        <taxon>Fabales</taxon>
        <taxon>Fabaceae</taxon>
        <taxon>Papilionoideae</taxon>
        <taxon>50 kb inversion clade</taxon>
        <taxon>NPAAA clade</taxon>
        <taxon>indigoferoid/millettioid clade</taxon>
        <taxon>Phaseoleae</taxon>
        <taxon>Vigna</taxon>
    </lineage>
</organism>
<feature type="compositionally biased region" description="Basic residues" evidence="6">
    <location>
        <begin position="609"/>
        <end position="622"/>
    </location>
</feature>
<dbReference type="FunFam" id="1.10.1580.10:FF:000002">
    <property type="entry name" value="Guanine nucleotide-binding protein-like 3 (nucleolar)-like"/>
    <property type="match status" value="1"/>
</dbReference>
<feature type="compositionally biased region" description="Acidic residues" evidence="6">
    <location>
        <begin position="644"/>
        <end position="655"/>
    </location>
</feature>
<feature type="compositionally biased region" description="Basic and acidic residues" evidence="6">
    <location>
        <begin position="623"/>
        <end position="636"/>
    </location>
</feature>
<dbReference type="AlphaFoldDB" id="A0A4D6NA24"/>
<feature type="region of interest" description="Disordered" evidence="6">
    <location>
        <begin position="190"/>
        <end position="409"/>
    </location>
</feature>
<feature type="region of interest" description="Disordered" evidence="6">
    <location>
        <begin position="555"/>
        <end position="669"/>
    </location>
</feature>
<evidence type="ECO:0000313" key="7">
    <source>
        <dbReference type="EMBL" id="QCE10730.1"/>
    </source>
</evidence>
<keyword evidence="3" id="KW-0175">Coiled coil</keyword>
<evidence type="ECO:0000256" key="3">
    <source>
        <dbReference type="ARBA" id="ARBA00023054"/>
    </source>
</evidence>
<feature type="compositionally biased region" description="Low complexity" evidence="6">
    <location>
        <begin position="329"/>
        <end position="340"/>
    </location>
</feature>
<comment type="subcellular location">
    <subcellularLocation>
        <location evidence="1">Nucleus</location>
    </subcellularLocation>
</comment>
<dbReference type="EMBL" id="CP039354">
    <property type="protein sequence ID" value="QCE10730.1"/>
    <property type="molecule type" value="Genomic_DNA"/>
</dbReference>
<keyword evidence="5" id="KW-0539">Nucleus</keyword>
<dbReference type="Proteomes" id="UP000501690">
    <property type="component" value="Linkage Group LG10"/>
</dbReference>
<dbReference type="GO" id="GO:0005730">
    <property type="term" value="C:nucleolus"/>
    <property type="evidence" value="ECO:0007669"/>
    <property type="project" value="TreeGrafter"/>
</dbReference>